<keyword evidence="4 8" id="KW-0812">Transmembrane</keyword>
<evidence type="ECO:0000256" key="4">
    <source>
        <dbReference type="ARBA" id="ARBA00022692"/>
    </source>
</evidence>
<dbReference type="InterPro" id="IPR036259">
    <property type="entry name" value="MFS_trans_sf"/>
</dbReference>
<sequence length="485" mass="52406">MSQTLNVLKQPRSFYLIFFLELWERFGFYGLQAILAFYLVRQLGIPESESFIIFGAFNALTTGLVVVGGFLGDKVLGTRRTIVLGALVLTAGYSIMTIAGNSIEMVYLALGTVAAGNGLFKANPSSLLAKCYKEGDNRLESAFTMYYMAINIGSFVSLLAVPYIADRFDWGTGFMVSVIGMLLALTNFLMLRHWVADYGSAPDFSPVSFRKLIMVCAGVLVTCFLNASILKHMMIANILLAVMGCGVVLIFFREILASSGTERGKMLVALVLMLEASIFWVMYYQMPTSLNFFTINNVENVIFGFVINPLSFQSLNPFWIMVASPLLAYLYNHNSAAGKTISMPVKFAAGMALTSVSFLLIPLAARFASDLGLVAPVWVVGSYLAQALGELLISGLGLAMVAQLVPETMHGFIMGAWFLAASAGSVVAGYVAGFTAVETDSGATALDTLPVYSAFFETTGIIVAAIALIMFVTAPMLNKLMTSED</sequence>
<dbReference type="InterPro" id="IPR018456">
    <property type="entry name" value="PTR2_symporter_CS"/>
</dbReference>
<dbReference type="PANTHER" id="PTHR23517:SF15">
    <property type="entry name" value="PROTON-DEPENDENT OLIGOPEPTIDE FAMILY TRANSPORT PROTEIN"/>
    <property type="match status" value="1"/>
</dbReference>
<dbReference type="RefSeq" id="WP_262566363.1">
    <property type="nucleotide sequence ID" value="NZ_JAPFCC010000001.1"/>
</dbReference>
<dbReference type="PANTHER" id="PTHR23517">
    <property type="entry name" value="RESISTANCE PROTEIN MDTM, PUTATIVE-RELATED-RELATED"/>
    <property type="match status" value="1"/>
</dbReference>
<feature type="transmembrane region" description="Helical" evidence="9">
    <location>
        <begin position="212"/>
        <end position="229"/>
    </location>
</feature>
<evidence type="ECO:0000313" key="11">
    <source>
        <dbReference type="Proteomes" id="UP001209854"/>
    </source>
</evidence>
<feature type="transmembrane region" description="Helical" evidence="9">
    <location>
        <begin position="412"/>
        <end position="432"/>
    </location>
</feature>
<keyword evidence="5" id="KW-0571">Peptide transport</keyword>
<evidence type="ECO:0000256" key="3">
    <source>
        <dbReference type="ARBA" id="ARBA00022475"/>
    </source>
</evidence>
<feature type="transmembrane region" description="Helical" evidence="9">
    <location>
        <begin position="306"/>
        <end position="331"/>
    </location>
</feature>
<feature type="transmembrane region" description="Helical" evidence="9">
    <location>
        <begin position="267"/>
        <end position="286"/>
    </location>
</feature>
<dbReference type="SUPFAM" id="SSF103473">
    <property type="entry name" value="MFS general substrate transporter"/>
    <property type="match status" value="1"/>
</dbReference>
<comment type="subcellular location">
    <subcellularLocation>
        <location evidence="1">Cell membrane</location>
        <topology evidence="1">Multi-pass membrane protein</topology>
    </subcellularLocation>
    <subcellularLocation>
        <location evidence="8">Membrane</location>
        <topology evidence="8">Multi-pass membrane protein</topology>
    </subcellularLocation>
</comment>
<keyword evidence="3" id="KW-1003">Cell membrane</keyword>
<dbReference type="InterPro" id="IPR005279">
    <property type="entry name" value="Dipep/tripep_permease"/>
</dbReference>
<feature type="transmembrane region" description="Helical" evidence="9">
    <location>
        <begin position="12"/>
        <end position="39"/>
    </location>
</feature>
<keyword evidence="2 8" id="KW-0813">Transport</keyword>
<evidence type="ECO:0000256" key="2">
    <source>
        <dbReference type="ARBA" id="ARBA00022448"/>
    </source>
</evidence>
<feature type="transmembrane region" description="Helical" evidence="9">
    <location>
        <begin position="143"/>
        <end position="164"/>
    </location>
</feature>
<feature type="transmembrane region" description="Helical" evidence="9">
    <location>
        <begin position="452"/>
        <end position="472"/>
    </location>
</feature>
<feature type="transmembrane region" description="Helical" evidence="9">
    <location>
        <begin position="343"/>
        <end position="363"/>
    </location>
</feature>
<keyword evidence="11" id="KW-1185">Reference proteome</keyword>
<feature type="transmembrane region" description="Helical" evidence="9">
    <location>
        <begin position="383"/>
        <end position="405"/>
    </location>
</feature>
<feature type="transmembrane region" description="Helical" evidence="9">
    <location>
        <begin position="105"/>
        <end position="122"/>
    </location>
</feature>
<feature type="transmembrane region" description="Helical" evidence="9">
    <location>
        <begin position="235"/>
        <end position="255"/>
    </location>
</feature>
<keyword evidence="7 9" id="KW-0472">Membrane</keyword>
<evidence type="ECO:0000256" key="5">
    <source>
        <dbReference type="ARBA" id="ARBA00022856"/>
    </source>
</evidence>
<protein>
    <submittedName>
        <fullName evidence="10">Oligopeptide:H+ symporter</fullName>
    </submittedName>
</protein>
<dbReference type="PROSITE" id="PS01023">
    <property type="entry name" value="PTR2_2"/>
    <property type="match status" value="1"/>
</dbReference>
<evidence type="ECO:0000256" key="1">
    <source>
        <dbReference type="ARBA" id="ARBA00004651"/>
    </source>
</evidence>
<organism evidence="10 11">
    <name type="scientific">Endozoicomonas gorgoniicola</name>
    <dbReference type="NCBI Taxonomy" id="1234144"/>
    <lineage>
        <taxon>Bacteria</taxon>
        <taxon>Pseudomonadati</taxon>
        <taxon>Pseudomonadota</taxon>
        <taxon>Gammaproteobacteria</taxon>
        <taxon>Oceanospirillales</taxon>
        <taxon>Endozoicomonadaceae</taxon>
        <taxon>Endozoicomonas</taxon>
    </lineage>
</organism>
<evidence type="ECO:0000256" key="6">
    <source>
        <dbReference type="ARBA" id="ARBA00022989"/>
    </source>
</evidence>
<keyword evidence="5" id="KW-0653">Protein transport</keyword>
<dbReference type="Proteomes" id="UP001209854">
    <property type="component" value="Unassembled WGS sequence"/>
</dbReference>
<comment type="caution">
    <text evidence="10">The sequence shown here is derived from an EMBL/GenBank/DDBJ whole genome shotgun (WGS) entry which is preliminary data.</text>
</comment>
<evidence type="ECO:0000256" key="8">
    <source>
        <dbReference type="RuleBase" id="RU003755"/>
    </source>
</evidence>
<dbReference type="EMBL" id="JAPFCC010000001">
    <property type="protein sequence ID" value="MCW7551300.1"/>
    <property type="molecule type" value="Genomic_DNA"/>
</dbReference>
<keyword evidence="6 9" id="KW-1133">Transmembrane helix</keyword>
<proteinExistence type="inferred from homology"/>
<gene>
    <name evidence="10" type="ORF">NX722_01315</name>
</gene>
<evidence type="ECO:0000256" key="9">
    <source>
        <dbReference type="SAM" id="Phobius"/>
    </source>
</evidence>
<feature type="transmembrane region" description="Helical" evidence="9">
    <location>
        <begin position="51"/>
        <end position="70"/>
    </location>
</feature>
<evidence type="ECO:0000256" key="7">
    <source>
        <dbReference type="ARBA" id="ARBA00023136"/>
    </source>
</evidence>
<name>A0ABT3MPJ4_9GAMM</name>
<dbReference type="InterPro" id="IPR050171">
    <property type="entry name" value="MFS_Transporters"/>
</dbReference>
<comment type="similarity">
    <text evidence="8">Belongs to the major facilitator superfamily. Proton-dependent oligopeptide transporter (POT/PTR) (TC 2.A.17) family.</text>
</comment>
<feature type="transmembrane region" description="Helical" evidence="9">
    <location>
        <begin position="170"/>
        <end position="191"/>
    </location>
</feature>
<feature type="transmembrane region" description="Helical" evidence="9">
    <location>
        <begin position="82"/>
        <end position="99"/>
    </location>
</feature>
<dbReference type="Pfam" id="PF00854">
    <property type="entry name" value="PTR2"/>
    <property type="match status" value="1"/>
</dbReference>
<reference evidence="10 11" key="1">
    <citation type="submission" date="2022-10" db="EMBL/GenBank/DDBJ databases">
        <title>High-quality genome sequences of two octocoral-associated bacteria, Endozoicomonas euniceicola EF212 and Endozoicomonas gorgoniicola PS125.</title>
        <authorList>
            <person name="Chiou Y.-J."/>
            <person name="Chen Y.-H."/>
        </authorList>
    </citation>
    <scope>NUCLEOTIDE SEQUENCE [LARGE SCALE GENOMIC DNA]</scope>
    <source>
        <strain evidence="10 11">PS125</strain>
    </source>
</reference>
<dbReference type="CDD" id="cd17346">
    <property type="entry name" value="MFS_DtpA_like"/>
    <property type="match status" value="1"/>
</dbReference>
<evidence type="ECO:0000313" key="10">
    <source>
        <dbReference type="EMBL" id="MCW7551300.1"/>
    </source>
</evidence>
<dbReference type="NCBIfam" id="TIGR00924">
    <property type="entry name" value="yjdL_sub1_fam"/>
    <property type="match status" value="1"/>
</dbReference>
<dbReference type="Gene3D" id="1.20.1250.20">
    <property type="entry name" value="MFS general substrate transporter like domains"/>
    <property type="match status" value="1"/>
</dbReference>
<accession>A0ABT3MPJ4</accession>
<dbReference type="PROSITE" id="PS01022">
    <property type="entry name" value="PTR2_1"/>
    <property type="match status" value="1"/>
</dbReference>
<dbReference type="InterPro" id="IPR000109">
    <property type="entry name" value="POT_fam"/>
</dbReference>